<organism evidence="2 3">
    <name type="scientific">Sulfuriferula nivalis</name>
    <dbReference type="NCBI Taxonomy" id="2675298"/>
    <lineage>
        <taxon>Bacteria</taxon>
        <taxon>Pseudomonadati</taxon>
        <taxon>Pseudomonadota</taxon>
        <taxon>Betaproteobacteria</taxon>
        <taxon>Nitrosomonadales</taxon>
        <taxon>Sulfuricellaceae</taxon>
        <taxon>Sulfuriferula</taxon>
    </lineage>
</organism>
<sequence length="84" mass="9199">MPQTQQEVSMLRNEVEMLMRERDALLRVCGSAAVFVAEMDSAQLPEASLIAAEMLGESLNELSEDTLQDALTAVQAHIEQHVAS</sequence>
<evidence type="ECO:0000313" key="2">
    <source>
        <dbReference type="EMBL" id="BBO99975.1"/>
    </source>
</evidence>
<dbReference type="KEGG" id="sniv:SFSGTM_06840"/>
<evidence type="ECO:0000313" key="3">
    <source>
        <dbReference type="Proteomes" id="UP000463939"/>
    </source>
</evidence>
<keyword evidence="1" id="KW-0175">Coiled coil</keyword>
<name>A0A809REB6_9PROT</name>
<feature type="coiled-coil region" evidence="1">
    <location>
        <begin position="1"/>
        <end position="28"/>
    </location>
</feature>
<dbReference type="EMBL" id="AP021881">
    <property type="protein sequence ID" value="BBO99975.1"/>
    <property type="molecule type" value="Genomic_DNA"/>
</dbReference>
<dbReference type="AlphaFoldDB" id="A0A809REB6"/>
<protein>
    <submittedName>
        <fullName evidence="2">Uncharacterized protein</fullName>
    </submittedName>
</protein>
<accession>A0A809REB6</accession>
<dbReference type="Proteomes" id="UP000463939">
    <property type="component" value="Chromosome"/>
</dbReference>
<reference evidence="3" key="1">
    <citation type="submission" date="2019-11" db="EMBL/GenBank/DDBJ databases">
        <title>Isolation and characterization of a novel species in the genus Sulfuriferula.</title>
        <authorList>
            <person name="Mochizuki J."/>
            <person name="Kojima H."/>
            <person name="Fukui M."/>
        </authorList>
    </citation>
    <scope>NUCLEOTIDE SEQUENCE [LARGE SCALE GENOMIC DNA]</scope>
    <source>
        <strain evidence="3">SGTM</strain>
    </source>
</reference>
<evidence type="ECO:0000256" key="1">
    <source>
        <dbReference type="SAM" id="Coils"/>
    </source>
</evidence>
<dbReference type="RefSeq" id="WP_162083952.1">
    <property type="nucleotide sequence ID" value="NZ_AP021881.1"/>
</dbReference>
<gene>
    <name evidence="2" type="ORF">SFSGTM_06840</name>
</gene>
<keyword evidence="3" id="KW-1185">Reference proteome</keyword>
<proteinExistence type="predicted"/>